<evidence type="ECO:0000256" key="2">
    <source>
        <dbReference type="SAM" id="SignalP"/>
    </source>
</evidence>
<evidence type="ECO:0000313" key="3">
    <source>
        <dbReference type="EMBL" id="KAG0466519.1"/>
    </source>
</evidence>
<gene>
    <name evidence="3" type="ORF">HPP92_018099</name>
</gene>
<dbReference type="AlphaFoldDB" id="A0A835Q6F8"/>
<reference evidence="3 4" key="1">
    <citation type="journal article" date="2020" name="Nat. Food">
        <title>A phased Vanilla planifolia genome enables genetic improvement of flavour and production.</title>
        <authorList>
            <person name="Hasing T."/>
            <person name="Tang H."/>
            <person name="Brym M."/>
            <person name="Khazi F."/>
            <person name="Huang T."/>
            <person name="Chambers A.H."/>
        </authorList>
    </citation>
    <scope>NUCLEOTIDE SEQUENCE [LARGE SCALE GENOMIC DNA]</scope>
    <source>
        <tissue evidence="3">Leaf</tissue>
    </source>
</reference>
<protein>
    <submittedName>
        <fullName evidence="3">Uncharacterized protein</fullName>
    </submittedName>
</protein>
<sequence>MSTQKLLTSLLLFSFLSSFAYTQPSTSSETYGKLKDSVVVEGMVYCQNCNHAGSWSLDGAKPLAAARVGISCRDHKGRPQFYKVFQADGNGYYYAPIQGEQGEESYRKEKKIGACRIHLLSSPDDNCNLLTNINMGIAGAAVGKEKKVLKREGYDVIVHAAPPLAFRSANCSPGVSY</sequence>
<keyword evidence="4" id="KW-1185">Reference proteome</keyword>
<organism evidence="3 4">
    <name type="scientific">Vanilla planifolia</name>
    <name type="common">Vanilla</name>
    <dbReference type="NCBI Taxonomy" id="51239"/>
    <lineage>
        <taxon>Eukaryota</taxon>
        <taxon>Viridiplantae</taxon>
        <taxon>Streptophyta</taxon>
        <taxon>Embryophyta</taxon>
        <taxon>Tracheophyta</taxon>
        <taxon>Spermatophyta</taxon>
        <taxon>Magnoliopsida</taxon>
        <taxon>Liliopsida</taxon>
        <taxon>Asparagales</taxon>
        <taxon>Orchidaceae</taxon>
        <taxon>Vanilloideae</taxon>
        <taxon>Vanilleae</taxon>
        <taxon>Vanilla</taxon>
    </lineage>
</organism>
<evidence type="ECO:0000256" key="1">
    <source>
        <dbReference type="ARBA" id="ARBA00022729"/>
    </source>
</evidence>
<evidence type="ECO:0000313" key="4">
    <source>
        <dbReference type="Proteomes" id="UP000636800"/>
    </source>
</evidence>
<name>A0A835Q6F8_VANPL</name>
<dbReference type="Proteomes" id="UP000636800">
    <property type="component" value="Unassembled WGS sequence"/>
</dbReference>
<dbReference type="EMBL" id="JADCNL010000009">
    <property type="protein sequence ID" value="KAG0466519.1"/>
    <property type="molecule type" value="Genomic_DNA"/>
</dbReference>
<feature type="signal peptide" evidence="2">
    <location>
        <begin position="1"/>
        <end position="22"/>
    </location>
</feature>
<dbReference type="Pfam" id="PF01190">
    <property type="entry name" value="Pollen_Ole_e_1"/>
    <property type="match status" value="1"/>
</dbReference>
<dbReference type="GO" id="GO:0071944">
    <property type="term" value="C:cell periphery"/>
    <property type="evidence" value="ECO:0007669"/>
    <property type="project" value="TreeGrafter"/>
</dbReference>
<comment type="caution">
    <text evidence="3">The sequence shown here is derived from an EMBL/GenBank/DDBJ whole genome shotgun (WGS) entry which is preliminary data.</text>
</comment>
<feature type="chain" id="PRO_5032603136" evidence="2">
    <location>
        <begin position="23"/>
        <end position="177"/>
    </location>
</feature>
<accession>A0A835Q6F8</accession>
<dbReference type="PANTHER" id="PTHR33470:SF4">
    <property type="entry name" value="OS01G0164025 PROTEIN"/>
    <property type="match status" value="1"/>
</dbReference>
<dbReference type="PANTHER" id="PTHR33470">
    <property type="entry name" value="OS01G0164075 PROTEIN"/>
    <property type="match status" value="1"/>
</dbReference>
<keyword evidence="1 2" id="KW-0732">Signal</keyword>
<proteinExistence type="predicted"/>